<sequence>MAVRIEADRIDGAGITEPIGSDAAEAWRRWAGRTSLRRGTRLRVTVSDHRTRYWLCSPPAGLAGFAELRAVAAARFEDLFHVPAGDWALDGDWHATQPFLCAAMPAVLHAAVCATADEHGWRLKALQPASVADFNGMDLGGRAPTWALSFRDDGFNALLLDGGRPRDVCQHWTDEPPDTAGVLTRLRAQALVARAEMPTRFVTAGPAPRLGTSP</sequence>
<accession>A0A1W6LGC9</accession>
<evidence type="ECO:0000313" key="2">
    <source>
        <dbReference type="Proteomes" id="UP000193427"/>
    </source>
</evidence>
<dbReference type="STRING" id="946333.A4W93_27405"/>
<evidence type="ECO:0000313" key="1">
    <source>
        <dbReference type="EMBL" id="ARN23331.1"/>
    </source>
</evidence>
<dbReference type="KEGG" id="rgu:A4W93_27405"/>
<protein>
    <submittedName>
        <fullName evidence="1">Uncharacterized protein</fullName>
    </submittedName>
</protein>
<dbReference type="AlphaFoldDB" id="A0A1W6LGC9"/>
<dbReference type="EMBL" id="CP015118">
    <property type="protein sequence ID" value="ARN23331.1"/>
    <property type="molecule type" value="Genomic_DNA"/>
</dbReference>
<reference evidence="1 2" key="1">
    <citation type="submission" date="2016-04" db="EMBL/GenBank/DDBJ databases">
        <title>Complete genome sequence of natural rubber-degrading, novel Gram-negative bacterium, Rhizobacter gummiphilus strain NS21.</title>
        <authorList>
            <person name="Tabata M."/>
            <person name="Kasai D."/>
            <person name="Fukuda M."/>
        </authorList>
    </citation>
    <scope>NUCLEOTIDE SEQUENCE [LARGE SCALE GENOMIC DNA]</scope>
    <source>
        <strain evidence="1 2">NS21</strain>
    </source>
</reference>
<proteinExistence type="predicted"/>
<name>A0A1W6LGC9_9BURK</name>
<organism evidence="1 2">
    <name type="scientific">Piscinibacter gummiphilus</name>
    <dbReference type="NCBI Taxonomy" id="946333"/>
    <lineage>
        <taxon>Bacteria</taxon>
        <taxon>Pseudomonadati</taxon>
        <taxon>Pseudomonadota</taxon>
        <taxon>Betaproteobacteria</taxon>
        <taxon>Burkholderiales</taxon>
        <taxon>Sphaerotilaceae</taxon>
        <taxon>Piscinibacter</taxon>
    </lineage>
</organism>
<keyword evidence="2" id="KW-1185">Reference proteome</keyword>
<gene>
    <name evidence="1" type="ORF">A4W93_27405</name>
</gene>
<dbReference type="Proteomes" id="UP000193427">
    <property type="component" value="Chromosome"/>
</dbReference>